<accession>A0A6H5IHW6</accession>
<protein>
    <submittedName>
        <fullName evidence="1">Uncharacterized protein</fullName>
    </submittedName>
</protein>
<dbReference type="Proteomes" id="UP000479190">
    <property type="component" value="Unassembled WGS sequence"/>
</dbReference>
<sequence length="175" mass="19719">SKRDRKTRGGGQTTDRSANGVPSLASCCAEASDFIYYTQHEYVDIFTRQAKRMRSSARGARAPIRSSYNIHGDVFREVYGKKRRVLESCHVSRAVSVLRAATITQRPIPFSSHDLESTGTLTYTADKELHEWSHTMYTRCLRGSLFHGTESRGKGAAHTARFDFGYIAPCQLRDH</sequence>
<organism evidence="1 2">
    <name type="scientific">Trichogramma brassicae</name>
    <dbReference type="NCBI Taxonomy" id="86971"/>
    <lineage>
        <taxon>Eukaryota</taxon>
        <taxon>Metazoa</taxon>
        <taxon>Ecdysozoa</taxon>
        <taxon>Arthropoda</taxon>
        <taxon>Hexapoda</taxon>
        <taxon>Insecta</taxon>
        <taxon>Pterygota</taxon>
        <taxon>Neoptera</taxon>
        <taxon>Endopterygota</taxon>
        <taxon>Hymenoptera</taxon>
        <taxon>Apocrita</taxon>
        <taxon>Proctotrupomorpha</taxon>
        <taxon>Chalcidoidea</taxon>
        <taxon>Trichogrammatidae</taxon>
        <taxon>Trichogramma</taxon>
    </lineage>
</organism>
<gene>
    <name evidence="1" type="ORF">TBRA_LOCUS8140</name>
</gene>
<dbReference type="EMBL" id="CADCXV010000813">
    <property type="protein sequence ID" value="CAB0036264.1"/>
    <property type="molecule type" value="Genomic_DNA"/>
</dbReference>
<dbReference type="AlphaFoldDB" id="A0A6H5IHW6"/>
<evidence type="ECO:0000313" key="1">
    <source>
        <dbReference type="EMBL" id="CAB0036264.1"/>
    </source>
</evidence>
<keyword evidence="2" id="KW-1185">Reference proteome</keyword>
<proteinExistence type="predicted"/>
<feature type="non-terminal residue" evidence="1">
    <location>
        <position position="1"/>
    </location>
</feature>
<reference evidence="1 2" key="1">
    <citation type="submission" date="2020-02" db="EMBL/GenBank/DDBJ databases">
        <authorList>
            <person name="Ferguson B K."/>
        </authorList>
    </citation>
    <scope>NUCLEOTIDE SEQUENCE [LARGE SCALE GENOMIC DNA]</scope>
</reference>
<name>A0A6H5IHW6_9HYME</name>
<evidence type="ECO:0000313" key="2">
    <source>
        <dbReference type="Proteomes" id="UP000479190"/>
    </source>
</evidence>